<name>A0ABT0JZ76_9ACTN</name>
<feature type="transmembrane region" description="Helical" evidence="1">
    <location>
        <begin position="127"/>
        <end position="145"/>
    </location>
</feature>
<keyword evidence="3" id="KW-1185">Reference proteome</keyword>
<comment type="caution">
    <text evidence="2">The sequence shown here is derived from an EMBL/GenBank/DDBJ whole genome shotgun (WGS) entry which is preliminary data.</text>
</comment>
<protein>
    <submittedName>
        <fullName evidence="2">M50 family metallopeptidase</fullName>
    </submittedName>
</protein>
<feature type="transmembrane region" description="Helical" evidence="1">
    <location>
        <begin position="152"/>
        <end position="169"/>
    </location>
</feature>
<feature type="transmembrane region" description="Helical" evidence="1">
    <location>
        <begin position="215"/>
        <end position="234"/>
    </location>
</feature>
<proteinExistence type="predicted"/>
<dbReference type="EMBL" id="JALKFT010000012">
    <property type="protein sequence ID" value="MCK9876841.1"/>
    <property type="molecule type" value="Genomic_DNA"/>
</dbReference>
<dbReference type="RefSeq" id="WP_248825152.1">
    <property type="nucleotide sequence ID" value="NZ_JALKFT010000012.1"/>
</dbReference>
<evidence type="ECO:0000313" key="2">
    <source>
        <dbReference type="EMBL" id="MCK9876841.1"/>
    </source>
</evidence>
<evidence type="ECO:0000256" key="1">
    <source>
        <dbReference type="SAM" id="Phobius"/>
    </source>
</evidence>
<reference evidence="2 3" key="1">
    <citation type="submission" date="2022-04" db="EMBL/GenBank/DDBJ databases">
        <title>Genome diversity in the genus Frankia.</title>
        <authorList>
            <person name="Carlos-Shanley C."/>
            <person name="Hahn D."/>
        </authorList>
    </citation>
    <scope>NUCLEOTIDE SEQUENCE [LARGE SCALE GENOMIC DNA]</scope>
    <source>
        <strain evidence="2 3">Ag45/Mut15</strain>
    </source>
</reference>
<gene>
    <name evidence="2" type="ORF">MXD59_13800</name>
</gene>
<dbReference type="Pfam" id="PF13398">
    <property type="entry name" value="Peptidase_M50B"/>
    <property type="match status" value="1"/>
</dbReference>
<accession>A0ABT0JZ76</accession>
<feature type="transmembrane region" description="Helical" evidence="1">
    <location>
        <begin position="175"/>
        <end position="195"/>
    </location>
</feature>
<keyword evidence="1" id="KW-0472">Membrane</keyword>
<organism evidence="2 3">
    <name type="scientific">Frankia umida</name>
    <dbReference type="NCBI Taxonomy" id="573489"/>
    <lineage>
        <taxon>Bacteria</taxon>
        <taxon>Bacillati</taxon>
        <taxon>Actinomycetota</taxon>
        <taxon>Actinomycetes</taxon>
        <taxon>Frankiales</taxon>
        <taxon>Frankiaceae</taxon>
        <taxon>Frankia</taxon>
    </lineage>
</organism>
<feature type="transmembrane region" description="Helical" evidence="1">
    <location>
        <begin position="100"/>
        <end position="121"/>
    </location>
</feature>
<dbReference type="Proteomes" id="UP001201873">
    <property type="component" value="Unassembled WGS sequence"/>
</dbReference>
<dbReference type="InterPro" id="IPR049500">
    <property type="entry name" value="Peptidase_M50B-like"/>
</dbReference>
<sequence>MTVSDGGRRTADGVARVSGGTYAAVLTTTTAPRSVAVVTGLLALLVVLASKWGERLDAAVHEGGHALAAYLTGRQVLAVWVESNGGGATATRGRSRGAGLFLTVAAGYTGPPLVGVCSAKLLSTGRVTAVLILAAFGLVALLLVTVNRFGQVLLIGMLASLIVAGRYSPDWAQLWYAHFLAWLMLLSGPQSVLILHRVRRGSGGGSGSDADLLALLTRIPGVFWVLAFAAFSLWCALRGATLLVHA</sequence>
<evidence type="ECO:0000313" key="3">
    <source>
        <dbReference type="Proteomes" id="UP001201873"/>
    </source>
</evidence>
<keyword evidence="1" id="KW-0812">Transmembrane</keyword>
<keyword evidence="1" id="KW-1133">Transmembrane helix</keyword>